<gene>
    <name evidence="2" type="ORF">CFF01_02415</name>
</gene>
<proteinExistence type="predicted"/>
<dbReference type="EMBL" id="CP022272">
    <property type="protein sequence ID" value="ASJ98546.1"/>
    <property type="molecule type" value="Genomic_DNA"/>
</dbReference>
<accession>A0AAC9U311</accession>
<feature type="domain" description="Thioredoxin" evidence="1">
    <location>
        <begin position="2"/>
        <end position="80"/>
    </location>
</feature>
<dbReference type="SUPFAM" id="SSF52833">
    <property type="entry name" value="Thioredoxin-like"/>
    <property type="match status" value="1"/>
</dbReference>
<dbReference type="Gene3D" id="3.40.30.10">
    <property type="entry name" value="Glutaredoxin"/>
    <property type="match status" value="1"/>
</dbReference>
<name>A0AAC9U311_9GAMM</name>
<dbReference type="InterPro" id="IPR013766">
    <property type="entry name" value="Thioredoxin_domain"/>
</dbReference>
<dbReference type="Pfam" id="PF00085">
    <property type="entry name" value="Thioredoxin"/>
    <property type="match status" value="1"/>
</dbReference>
<dbReference type="AlphaFoldDB" id="A0AAC9U311"/>
<protein>
    <submittedName>
        <fullName evidence="2">Thiol reductase thioredoxin</fullName>
    </submittedName>
</protein>
<dbReference type="KEGG" id="smav:CFF01_02415"/>
<evidence type="ECO:0000313" key="2">
    <source>
        <dbReference type="EMBL" id="ASJ98546.1"/>
    </source>
</evidence>
<dbReference type="Proteomes" id="UP000198233">
    <property type="component" value="Chromosome"/>
</dbReference>
<organism evidence="2 3">
    <name type="scientific">Shewanella marisflavi</name>
    <dbReference type="NCBI Taxonomy" id="260364"/>
    <lineage>
        <taxon>Bacteria</taxon>
        <taxon>Pseudomonadati</taxon>
        <taxon>Pseudomonadota</taxon>
        <taxon>Gammaproteobacteria</taxon>
        <taxon>Alteromonadales</taxon>
        <taxon>Shewanellaceae</taxon>
        <taxon>Shewanella</taxon>
    </lineage>
</organism>
<reference evidence="2 3" key="1">
    <citation type="submission" date="2017-06" db="EMBL/GenBank/DDBJ databases">
        <title>Complete genome sequence of Shewanella marisflavi EP1 associated with anaerobic 2,4-dinitrotoluene reduction and salt tolerance.</title>
        <authorList>
            <person name="Huang J."/>
        </authorList>
    </citation>
    <scope>NUCLEOTIDE SEQUENCE [LARGE SCALE GENOMIC DNA]</scope>
    <source>
        <strain evidence="2 3">EP1</strain>
    </source>
</reference>
<evidence type="ECO:0000259" key="1">
    <source>
        <dbReference type="Pfam" id="PF00085"/>
    </source>
</evidence>
<dbReference type="InterPro" id="IPR036249">
    <property type="entry name" value="Thioredoxin-like_sf"/>
</dbReference>
<dbReference type="CDD" id="cd02947">
    <property type="entry name" value="TRX_family"/>
    <property type="match status" value="1"/>
</dbReference>
<evidence type="ECO:0000313" key="3">
    <source>
        <dbReference type="Proteomes" id="UP000198233"/>
    </source>
</evidence>
<sequence length="88" mass="9838">MILFGGEHCGVCQSIKPRLAELLASDFPKVQLCYIDCEAHGDIAAAHRVFTLPVIELYFHGQAFGRFIKVFSLAEVKEAIARPYQLLD</sequence>